<keyword evidence="3" id="KW-1185">Reference proteome</keyword>
<dbReference type="EMBL" id="FNYA01000004">
    <property type="protein sequence ID" value="SEI91489.1"/>
    <property type="molecule type" value="Genomic_DNA"/>
</dbReference>
<dbReference type="RefSeq" id="WP_091312193.1">
    <property type="nucleotide sequence ID" value="NZ_CBCSJU010000004.1"/>
</dbReference>
<evidence type="ECO:0000313" key="2">
    <source>
        <dbReference type="EMBL" id="SEI91489.1"/>
    </source>
</evidence>
<proteinExistence type="predicted"/>
<evidence type="ECO:0000313" key="3">
    <source>
        <dbReference type="Proteomes" id="UP000199702"/>
    </source>
</evidence>
<feature type="region of interest" description="Disordered" evidence="1">
    <location>
        <begin position="1"/>
        <end position="24"/>
    </location>
</feature>
<protein>
    <submittedName>
        <fullName evidence="2">Uncharacterized protein</fullName>
    </submittedName>
</protein>
<dbReference type="Proteomes" id="UP000199702">
    <property type="component" value="Unassembled WGS sequence"/>
</dbReference>
<name>A0A1H6UGN6_9FLAO</name>
<dbReference type="AlphaFoldDB" id="A0A1H6UGN6"/>
<dbReference type="OrthoDB" id="749061at2"/>
<organism evidence="2 3">
    <name type="scientific">Flavobacterium terrigena</name>
    <dbReference type="NCBI Taxonomy" id="402734"/>
    <lineage>
        <taxon>Bacteria</taxon>
        <taxon>Pseudomonadati</taxon>
        <taxon>Bacteroidota</taxon>
        <taxon>Flavobacteriia</taxon>
        <taxon>Flavobacteriales</taxon>
        <taxon>Flavobacteriaceae</taxon>
        <taxon>Flavobacterium</taxon>
    </lineage>
</organism>
<sequence>MESTSGLASANTTKTKHKSSVSETGHAKNIAHFQELIAFVTGYGATYNPSKEALKIPQLNAIVATAETKLADVITKNTAYNNAVNDRVIAFSVLKGLSTRLVSALQTTNAPKEKISDAKGFNRKMQGGRAAAIQTPTDPNAPAPNTISTSQQSYDQLIQHFAALISVLESETSYQPNENDLKVATLTAKQAELIAKNNAVITAYINISNSRIQRNKTLYDTTTGLVDTALEVKKYVKSVYGATSPEYDQIKGILFKKEKR</sequence>
<gene>
    <name evidence="2" type="ORF">SAMN05660918_1906</name>
</gene>
<feature type="compositionally biased region" description="Polar residues" evidence="1">
    <location>
        <begin position="1"/>
        <end position="13"/>
    </location>
</feature>
<reference evidence="3" key="1">
    <citation type="submission" date="2016-10" db="EMBL/GenBank/DDBJ databases">
        <authorList>
            <person name="Varghese N."/>
            <person name="Submissions S."/>
        </authorList>
    </citation>
    <scope>NUCLEOTIDE SEQUENCE [LARGE SCALE GENOMIC DNA]</scope>
    <source>
        <strain evidence="3">DSM 17934</strain>
    </source>
</reference>
<accession>A0A1H6UGN6</accession>
<evidence type="ECO:0000256" key="1">
    <source>
        <dbReference type="SAM" id="MobiDB-lite"/>
    </source>
</evidence>